<name>A0A9D1EC35_9FIRM</name>
<keyword evidence="1" id="KW-0812">Transmembrane</keyword>
<keyword evidence="1" id="KW-1133">Transmembrane helix</keyword>
<evidence type="ECO:0000313" key="4">
    <source>
        <dbReference type="Proteomes" id="UP000824201"/>
    </source>
</evidence>
<accession>A0A9D1EC35</accession>
<reference evidence="3" key="2">
    <citation type="journal article" date="2021" name="PeerJ">
        <title>Extensive microbial diversity within the chicken gut microbiome revealed by metagenomics and culture.</title>
        <authorList>
            <person name="Gilroy R."/>
            <person name="Ravi A."/>
            <person name="Getino M."/>
            <person name="Pursley I."/>
            <person name="Horton D.L."/>
            <person name="Alikhan N.F."/>
            <person name="Baker D."/>
            <person name="Gharbi K."/>
            <person name="Hall N."/>
            <person name="Watson M."/>
            <person name="Adriaenssens E.M."/>
            <person name="Foster-Nyarko E."/>
            <person name="Jarju S."/>
            <person name="Secka A."/>
            <person name="Antonio M."/>
            <person name="Oren A."/>
            <person name="Chaudhuri R.R."/>
            <person name="La Ragione R."/>
            <person name="Hildebrand F."/>
            <person name="Pallen M.J."/>
        </authorList>
    </citation>
    <scope>NUCLEOTIDE SEQUENCE</scope>
    <source>
        <strain evidence="3">ChiW13-3771</strain>
    </source>
</reference>
<dbReference type="AlphaFoldDB" id="A0A9D1EC35"/>
<dbReference type="EMBL" id="DVHN01000014">
    <property type="protein sequence ID" value="HIR87592.1"/>
    <property type="molecule type" value="Genomic_DNA"/>
</dbReference>
<evidence type="ECO:0000313" key="3">
    <source>
        <dbReference type="EMBL" id="HIR87592.1"/>
    </source>
</evidence>
<evidence type="ECO:0000256" key="1">
    <source>
        <dbReference type="SAM" id="Phobius"/>
    </source>
</evidence>
<dbReference type="Pfam" id="PF00905">
    <property type="entry name" value="Transpeptidase"/>
    <property type="match status" value="1"/>
</dbReference>
<feature type="transmembrane region" description="Helical" evidence="1">
    <location>
        <begin position="12"/>
        <end position="31"/>
    </location>
</feature>
<dbReference type="InterPro" id="IPR050515">
    <property type="entry name" value="Beta-lactam/transpept"/>
</dbReference>
<dbReference type="GO" id="GO:0008658">
    <property type="term" value="F:penicillin binding"/>
    <property type="evidence" value="ECO:0007669"/>
    <property type="project" value="InterPro"/>
</dbReference>
<feature type="domain" description="Penicillin-binding protein transpeptidase" evidence="2">
    <location>
        <begin position="162"/>
        <end position="473"/>
    </location>
</feature>
<organism evidence="3 4">
    <name type="scientific">Candidatus Fimimorpha faecalis</name>
    <dbReference type="NCBI Taxonomy" id="2840824"/>
    <lineage>
        <taxon>Bacteria</taxon>
        <taxon>Bacillati</taxon>
        <taxon>Bacillota</taxon>
        <taxon>Clostridia</taxon>
        <taxon>Eubacteriales</taxon>
        <taxon>Candidatus Fimimorpha</taxon>
    </lineage>
</organism>
<protein>
    <recommendedName>
        <fullName evidence="2">Penicillin-binding protein transpeptidase domain-containing protein</fullName>
    </recommendedName>
</protein>
<dbReference type="SUPFAM" id="SSF56601">
    <property type="entry name" value="beta-lactamase/transpeptidase-like"/>
    <property type="match status" value="1"/>
</dbReference>
<dbReference type="GO" id="GO:0005886">
    <property type="term" value="C:plasma membrane"/>
    <property type="evidence" value="ECO:0007669"/>
    <property type="project" value="TreeGrafter"/>
</dbReference>
<evidence type="ECO:0000259" key="2">
    <source>
        <dbReference type="Pfam" id="PF00905"/>
    </source>
</evidence>
<dbReference type="InterPro" id="IPR001460">
    <property type="entry name" value="PCN-bd_Tpept"/>
</dbReference>
<dbReference type="Gene3D" id="3.40.710.10">
    <property type="entry name" value="DD-peptidase/beta-lactamase superfamily"/>
    <property type="match status" value="1"/>
</dbReference>
<proteinExistence type="predicted"/>
<reference evidence="3" key="1">
    <citation type="submission" date="2020-10" db="EMBL/GenBank/DDBJ databases">
        <authorList>
            <person name="Gilroy R."/>
        </authorList>
    </citation>
    <scope>NUCLEOTIDE SEQUENCE</scope>
    <source>
        <strain evidence="3">ChiW13-3771</strain>
    </source>
</reference>
<dbReference type="InterPro" id="IPR012338">
    <property type="entry name" value="Beta-lactam/transpept-like"/>
</dbReference>
<dbReference type="Proteomes" id="UP000824201">
    <property type="component" value="Unassembled WGS sequence"/>
</dbReference>
<comment type="caution">
    <text evidence="3">The sequence shown here is derived from an EMBL/GenBank/DDBJ whole genome shotgun (WGS) entry which is preliminary data.</text>
</comment>
<sequence length="479" mass="52983">MKQITQRKNRNRIIASLLFTLFLITGIILFLSRTKEDFGRQPTTSVLYKLSDIYTAGSIFDRNHTLIAKGLSIGQMQWNEDNTIRQSFSNIIGAPIKKTSASCYSVLGMAAPTLYGYHKTCLDDWKQWIFPQSKNGEPIYLTIDVDIQSAIYHSTKQFDNAVVTVSNYQTGEILGMVSLPTFDPTDPDSIVVDKNGFIDTTYHHSCYINKNLQTSFLPGSTIKPILLGIALDINPDLVNMTYNCKKTTHNFHGISVGCYDGEYHGKVDFESALCCSCNGYPIQLLSQIEESDFEQGLLQLGLDSNETYPNRFAAVGSTFYGNGEHDIANRTLATIGQANCRMTVWYLTSLYAAIFNDGIWKNPTIFYNDPNQLGKGNPEETLIYTKNTASILKKALIAVTKKGTAAVYDMSSLGFTIAGKTGTADTASGKRTVWAVAGIIDNQKPYVITVCLPDQREDASGSTVAGPVMREILLKLLQK</sequence>
<gene>
    <name evidence="3" type="ORF">IAC96_01450</name>
</gene>
<dbReference type="PANTHER" id="PTHR30627">
    <property type="entry name" value="PEPTIDOGLYCAN D,D-TRANSPEPTIDASE"/>
    <property type="match status" value="1"/>
</dbReference>
<dbReference type="GO" id="GO:0071555">
    <property type="term" value="P:cell wall organization"/>
    <property type="evidence" value="ECO:0007669"/>
    <property type="project" value="TreeGrafter"/>
</dbReference>
<keyword evidence="1" id="KW-0472">Membrane</keyword>